<feature type="transmembrane region" description="Helical" evidence="6">
    <location>
        <begin position="262"/>
        <end position="279"/>
    </location>
</feature>
<keyword evidence="4 6" id="KW-1133">Transmembrane helix</keyword>
<dbReference type="InterPro" id="IPR050833">
    <property type="entry name" value="Poly_Biosynth_Transport"/>
</dbReference>
<feature type="transmembrane region" description="Helical" evidence="6">
    <location>
        <begin position="214"/>
        <end position="232"/>
    </location>
</feature>
<keyword evidence="5 6" id="KW-0472">Membrane</keyword>
<evidence type="ECO:0000256" key="6">
    <source>
        <dbReference type="SAM" id="Phobius"/>
    </source>
</evidence>
<dbReference type="InParanoid" id="A0A7G1G828"/>
<feature type="transmembrane region" description="Helical" evidence="6">
    <location>
        <begin position="46"/>
        <end position="67"/>
    </location>
</feature>
<evidence type="ECO:0000256" key="2">
    <source>
        <dbReference type="ARBA" id="ARBA00022475"/>
    </source>
</evidence>
<evidence type="ECO:0000256" key="4">
    <source>
        <dbReference type="ARBA" id="ARBA00022989"/>
    </source>
</evidence>
<dbReference type="GO" id="GO:0005886">
    <property type="term" value="C:plasma membrane"/>
    <property type="evidence" value="ECO:0007669"/>
    <property type="project" value="UniProtKB-SubCell"/>
</dbReference>
<accession>A0A7G1G828</accession>
<feature type="transmembrane region" description="Helical" evidence="6">
    <location>
        <begin position="450"/>
        <end position="469"/>
    </location>
</feature>
<feature type="transmembrane region" description="Helical" evidence="6">
    <location>
        <begin position="12"/>
        <end position="34"/>
    </location>
</feature>
<feature type="transmembrane region" description="Helical" evidence="6">
    <location>
        <begin position="79"/>
        <end position="105"/>
    </location>
</feature>
<dbReference type="PANTHER" id="PTHR30250:SF11">
    <property type="entry name" value="O-ANTIGEN TRANSPORTER-RELATED"/>
    <property type="match status" value="1"/>
</dbReference>
<evidence type="ECO:0000313" key="7">
    <source>
        <dbReference type="EMBL" id="BBE30172.1"/>
    </source>
</evidence>
<dbReference type="EMBL" id="AP018712">
    <property type="protein sequence ID" value="BBE30172.1"/>
    <property type="molecule type" value="Genomic_DNA"/>
</dbReference>
<feature type="transmembrane region" description="Helical" evidence="6">
    <location>
        <begin position="361"/>
        <end position="380"/>
    </location>
</feature>
<evidence type="ECO:0000256" key="3">
    <source>
        <dbReference type="ARBA" id="ARBA00022692"/>
    </source>
</evidence>
<dbReference type="AlphaFoldDB" id="A0A7G1G828"/>
<name>A0A7G1G828_9BACT</name>
<dbReference type="PANTHER" id="PTHR30250">
    <property type="entry name" value="PST FAMILY PREDICTED COLANIC ACID TRANSPORTER"/>
    <property type="match status" value="1"/>
</dbReference>
<dbReference type="Proteomes" id="UP000516361">
    <property type="component" value="Chromosome"/>
</dbReference>
<feature type="transmembrane region" description="Helical" evidence="6">
    <location>
        <begin position="300"/>
        <end position="323"/>
    </location>
</feature>
<feature type="transmembrane region" description="Helical" evidence="6">
    <location>
        <begin position="386"/>
        <end position="406"/>
    </location>
</feature>
<feature type="transmembrane region" description="Helical" evidence="6">
    <location>
        <begin position="111"/>
        <end position="133"/>
    </location>
</feature>
<protein>
    <submittedName>
        <fullName evidence="7">Uncharacterized protein</fullName>
    </submittedName>
</protein>
<dbReference type="KEGG" id="ocy:OSSY52_03130"/>
<keyword evidence="3 6" id="KW-0812">Transmembrane</keyword>
<evidence type="ECO:0000313" key="8">
    <source>
        <dbReference type="Proteomes" id="UP000516361"/>
    </source>
</evidence>
<keyword evidence="8" id="KW-1185">Reference proteome</keyword>
<comment type="subcellular location">
    <subcellularLocation>
        <location evidence="1">Cell membrane</location>
        <topology evidence="1">Multi-pass membrane protein</topology>
    </subcellularLocation>
</comment>
<feature type="transmembrane region" description="Helical" evidence="6">
    <location>
        <begin position="172"/>
        <end position="193"/>
    </location>
</feature>
<evidence type="ECO:0000256" key="5">
    <source>
        <dbReference type="ARBA" id="ARBA00023136"/>
    </source>
</evidence>
<dbReference type="Pfam" id="PF13440">
    <property type="entry name" value="Polysacc_synt_3"/>
    <property type="match status" value="1"/>
</dbReference>
<keyword evidence="2" id="KW-1003">Cell membrane</keyword>
<organism evidence="7 8">
    <name type="scientific">Tepiditoga spiralis</name>
    <dbReference type="NCBI Taxonomy" id="2108365"/>
    <lineage>
        <taxon>Bacteria</taxon>
        <taxon>Thermotogati</taxon>
        <taxon>Thermotogota</taxon>
        <taxon>Thermotogae</taxon>
        <taxon>Petrotogales</taxon>
        <taxon>Petrotogaceae</taxon>
        <taxon>Tepiditoga</taxon>
    </lineage>
</organism>
<feature type="transmembrane region" description="Helical" evidence="6">
    <location>
        <begin position="145"/>
        <end position="166"/>
    </location>
</feature>
<proteinExistence type="predicted"/>
<gene>
    <name evidence="7" type="ORF">OSSY52_03130</name>
</gene>
<feature type="transmembrane region" description="Helical" evidence="6">
    <location>
        <begin position="427"/>
        <end position="444"/>
    </location>
</feature>
<feature type="transmembrane region" description="Helical" evidence="6">
    <location>
        <begin position="329"/>
        <end position="349"/>
    </location>
</feature>
<dbReference type="RefSeq" id="WP_190615298.1">
    <property type="nucleotide sequence ID" value="NZ_AP018712.1"/>
</dbReference>
<reference evidence="7 8" key="1">
    <citation type="submission" date="2018-06" db="EMBL/GenBank/DDBJ databases">
        <title>Genome sequencing of Oceanotoga sp. sy52.</title>
        <authorList>
            <person name="Mori K."/>
        </authorList>
    </citation>
    <scope>NUCLEOTIDE SEQUENCE [LARGE SCALE GENOMIC DNA]</scope>
    <source>
        <strain evidence="8">sy52</strain>
    </source>
</reference>
<sequence length="475" mass="56122">MKKNVKDIMTYFIGSLFPMFIGFLSSPIFTRYFTPDEYGILGLINITYSYINVFFISWISSCLWRYYNKFKNKNELSKLLNIIISIFFINCFILIISGFLITYLIPSLNEYMILLLLKNIALLTGGFVGYYLIILRLEGKAFKYVFFSSSVAYINFVIMLLLTFKFSWRIEAFYFSQILSNFPFFLTFLLYIGKNTTEIKPFKILLNEKKILKEMFLFGIASGLTIITQYLLSSGDRYILKIFRDLSELGIYDRVYNISNRSVFLLIGVFFNTFNPFIYDKLENDIKNIDKHYENLIPKYILFIFPIVLFVSLYSKEVAFILLGEKFRIGYTIIPFVVFGTFFMGINTFFEVKLKFTNIKYVLRGYIFATIINIILNFIFIPKFGYYAAAFTTTLSNFILLFYLAYKSRIFKLKYILINKINYTIPLIFLGISTVSFFIVRLFFNPNLLFSIIEGCFYFFMYIFITIKLNKKLLK</sequence>
<evidence type="ECO:0000256" key="1">
    <source>
        <dbReference type="ARBA" id="ARBA00004651"/>
    </source>
</evidence>